<keyword evidence="4" id="KW-0862">Zinc</keyword>
<dbReference type="PROSITE" id="PS50157">
    <property type="entry name" value="ZINC_FINGER_C2H2_2"/>
    <property type="match status" value="3"/>
</dbReference>
<feature type="non-terminal residue" evidence="7">
    <location>
        <position position="1"/>
    </location>
</feature>
<dbReference type="Gene3D" id="3.30.160.60">
    <property type="entry name" value="Classic Zinc Finger"/>
    <property type="match status" value="1"/>
</dbReference>
<protein>
    <recommendedName>
        <fullName evidence="6">C2H2-type domain-containing protein</fullName>
    </recommendedName>
</protein>
<reference evidence="7" key="1">
    <citation type="submission" date="2015-11" db="EMBL/GenBank/DDBJ databases">
        <title>De novo transcriptome assembly of four potential Pierce s Disease insect vectors from Arizona vineyards.</title>
        <authorList>
            <person name="Tassone E.E."/>
        </authorList>
    </citation>
    <scope>NUCLEOTIDE SEQUENCE</scope>
</reference>
<evidence type="ECO:0000256" key="1">
    <source>
        <dbReference type="ARBA" id="ARBA00022723"/>
    </source>
</evidence>
<dbReference type="PANTHER" id="PTHR24408">
    <property type="entry name" value="ZINC FINGER PROTEIN"/>
    <property type="match status" value="1"/>
</dbReference>
<keyword evidence="3 5" id="KW-0863">Zinc-finger</keyword>
<dbReference type="GO" id="GO:0043565">
    <property type="term" value="F:sequence-specific DNA binding"/>
    <property type="evidence" value="ECO:0007669"/>
    <property type="project" value="TreeGrafter"/>
</dbReference>
<evidence type="ECO:0000256" key="3">
    <source>
        <dbReference type="ARBA" id="ARBA00022771"/>
    </source>
</evidence>
<dbReference type="GO" id="GO:0008270">
    <property type="term" value="F:zinc ion binding"/>
    <property type="evidence" value="ECO:0007669"/>
    <property type="project" value="UniProtKB-KW"/>
</dbReference>
<organism evidence="7">
    <name type="scientific">Homalodisca liturata</name>
    <dbReference type="NCBI Taxonomy" id="320908"/>
    <lineage>
        <taxon>Eukaryota</taxon>
        <taxon>Metazoa</taxon>
        <taxon>Ecdysozoa</taxon>
        <taxon>Arthropoda</taxon>
        <taxon>Hexapoda</taxon>
        <taxon>Insecta</taxon>
        <taxon>Pterygota</taxon>
        <taxon>Neoptera</taxon>
        <taxon>Paraneoptera</taxon>
        <taxon>Hemiptera</taxon>
        <taxon>Auchenorrhyncha</taxon>
        <taxon>Membracoidea</taxon>
        <taxon>Cicadellidae</taxon>
        <taxon>Cicadellinae</taxon>
        <taxon>Proconiini</taxon>
        <taxon>Homalodisca</taxon>
    </lineage>
</organism>
<dbReference type="InterPro" id="IPR013087">
    <property type="entry name" value="Znf_C2H2_type"/>
</dbReference>
<feature type="domain" description="C2H2-type" evidence="6">
    <location>
        <begin position="277"/>
        <end position="304"/>
    </location>
</feature>
<proteinExistence type="predicted"/>
<dbReference type="EMBL" id="GECU01030676">
    <property type="protein sequence ID" value="JAS77030.1"/>
    <property type="molecule type" value="Transcribed_RNA"/>
</dbReference>
<dbReference type="PROSITE" id="PS00028">
    <property type="entry name" value="ZINC_FINGER_C2H2_1"/>
    <property type="match status" value="4"/>
</dbReference>
<feature type="domain" description="C2H2-type" evidence="6">
    <location>
        <begin position="412"/>
        <end position="435"/>
    </location>
</feature>
<evidence type="ECO:0000256" key="4">
    <source>
        <dbReference type="ARBA" id="ARBA00022833"/>
    </source>
</evidence>
<evidence type="ECO:0000256" key="5">
    <source>
        <dbReference type="PROSITE-ProRule" id="PRU00042"/>
    </source>
</evidence>
<dbReference type="PANTHER" id="PTHR24408:SF58">
    <property type="entry name" value="TRANSCRIPTION FACTOR (TFIIIA), PUTATIVE (AFU_ORTHOLOGUE AFUA_1G05150)-RELATED"/>
    <property type="match status" value="1"/>
</dbReference>
<evidence type="ECO:0000313" key="7">
    <source>
        <dbReference type="EMBL" id="JAS77030.1"/>
    </source>
</evidence>
<keyword evidence="2" id="KW-0677">Repeat</keyword>
<dbReference type="AlphaFoldDB" id="A0A1B6HQS7"/>
<keyword evidence="1" id="KW-0479">Metal-binding</keyword>
<dbReference type="SUPFAM" id="SSF57667">
    <property type="entry name" value="beta-beta-alpha zinc fingers"/>
    <property type="match status" value="1"/>
</dbReference>
<dbReference type="GO" id="GO:0000981">
    <property type="term" value="F:DNA-binding transcription factor activity, RNA polymerase II-specific"/>
    <property type="evidence" value="ECO:0007669"/>
    <property type="project" value="TreeGrafter"/>
</dbReference>
<accession>A0A1B6HQS7</accession>
<dbReference type="InterPro" id="IPR036236">
    <property type="entry name" value="Znf_C2H2_sf"/>
</dbReference>
<name>A0A1B6HQS7_9HEMI</name>
<evidence type="ECO:0000259" key="6">
    <source>
        <dbReference type="PROSITE" id="PS50157"/>
    </source>
</evidence>
<feature type="domain" description="C2H2-type" evidence="6">
    <location>
        <begin position="305"/>
        <end position="333"/>
    </location>
</feature>
<dbReference type="GO" id="GO:0005634">
    <property type="term" value="C:nucleus"/>
    <property type="evidence" value="ECO:0007669"/>
    <property type="project" value="TreeGrafter"/>
</dbReference>
<sequence length="435" mass="49299">RDRNTWKNSVKVTLGLNSFFSKVCTSSCHKKAHHDGCWTINSLTASQVLQRALENIKNKIDSNSSHMEEYASSTIENKGYNDSNEDFENFILNMGMLKQEGYLKNEENKLILKNNSFSKSSEDVKVLYKLKLDENVKQEDSKSCENSYVTLNLEGDISKGCKVAKSVISSAKVSIDPQFNEHEHCENVDTTNLNKTDISLGGLQSSNLSDSDVKGNSEFPKITENLIIDADKEKNIYLNANDSGELSIVECYVNKKYNISQFNEHYFPQKAHESEDLMCNVCDKKFSCPFVLKQHKYAHSQATTNACYSCHKVFPSAEALSIHCSRRHPDEKNQHTKSPKCQSTQLMKDFDCEACIAIFPSKLNLDSHKESSHESFHKVKCIYCKDSEDLYCKESIVDHIVLAHPGRSTVLFKCDKCGAVFYCQESLNKHVTLVH</sequence>
<dbReference type="SMART" id="SM00355">
    <property type="entry name" value="ZnF_C2H2"/>
    <property type="match status" value="5"/>
</dbReference>
<gene>
    <name evidence="7" type="ORF">g.41804</name>
</gene>
<evidence type="ECO:0000256" key="2">
    <source>
        <dbReference type="ARBA" id="ARBA00022737"/>
    </source>
</evidence>